<dbReference type="Pfam" id="PF04464">
    <property type="entry name" value="Glyphos_transf"/>
    <property type="match status" value="1"/>
</dbReference>
<keyword evidence="3" id="KW-1003">Cell membrane</keyword>
<dbReference type="Proteomes" id="UP001201273">
    <property type="component" value="Unassembled WGS sequence"/>
</dbReference>
<evidence type="ECO:0000313" key="7">
    <source>
        <dbReference type="EMBL" id="MCE2595567.1"/>
    </source>
</evidence>
<dbReference type="EMBL" id="JAIMJA010000011">
    <property type="protein sequence ID" value="MCE2595567.1"/>
    <property type="molecule type" value="Genomic_DNA"/>
</dbReference>
<dbReference type="Gene3D" id="3.40.50.11820">
    <property type="match status" value="1"/>
</dbReference>
<comment type="caution">
    <text evidence="7">The sequence shown here is derived from an EMBL/GenBank/DDBJ whole genome shotgun (WGS) entry which is preliminary data.</text>
</comment>
<dbReference type="Gene3D" id="3.40.50.12580">
    <property type="match status" value="1"/>
</dbReference>
<name>A0ABS8W980_9GAMM</name>
<dbReference type="InterPro" id="IPR051612">
    <property type="entry name" value="Teichoic_Acid_Biosynth"/>
</dbReference>
<keyword evidence="8" id="KW-1185">Reference proteome</keyword>
<dbReference type="PANTHER" id="PTHR37316:SF3">
    <property type="entry name" value="TEICHOIC ACID GLYCEROL-PHOSPHATE TRANSFERASE"/>
    <property type="match status" value="1"/>
</dbReference>
<sequence length="477" mass="54816">MNKTIDLRSETTLYVAPANPAGLKLYSELKRNGLNVLGIVDNLKTGHDILSPHQLPNNGKVIVAWGSFQNIVAEQLHKNGVEKSNILTIDATGVLKSYRPNIKSRLLTASKFTFNLCTKLLRRIPLRISRVYYSESFVDTNVLLCYLSDEQSTKKKLIVDKESSLPESVKGISFEHSPIKAYFHMLFARSFIIDHEYHSLIFTSLRKEVPVIQLWHGLPYKSLSGNQHYPEVDDACFISSSAWFNENIFSHIFKSRKFLDLGYPRNDVFFQSKNERNWINSEPLSKLESIIAITGELIIYAPTFRDSHNNESPLNLREINSWCNKNKYSFILKYHPFIYRLMADKTGISESNDIVQLPDYKHIYFFPNGKNIYPWLAESKALITDYSSISFDYMLAKKPIIYFQYDKDEYLKIRGKPLVSDDLFINGQIVLNMEQLLPTLEQALSEGEVHHNQAKLVQSKPATTNILDAINHLESTC</sequence>
<evidence type="ECO:0000256" key="1">
    <source>
        <dbReference type="ARBA" id="ARBA00004202"/>
    </source>
</evidence>
<comment type="subcellular location">
    <subcellularLocation>
        <location evidence="1">Cell membrane</location>
        <topology evidence="1">Peripheral membrane protein</topology>
    </subcellularLocation>
</comment>
<dbReference type="SUPFAM" id="SSF53756">
    <property type="entry name" value="UDP-Glycosyltransferase/glycogen phosphorylase"/>
    <property type="match status" value="1"/>
</dbReference>
<evidence type="ECO:0000256" key="6">
    <source>
        <dbReference type="ARBA" id="ARBA00023136"/>
    </source>
</evidence>
<dbReference type="InterPro" id="IPR007554">
    <property type="entry name" value="Glycerophosphate_synth"/>
</dbReference>
<keyword evidence="6" id="KW-0472">Membrane</keyword>
<dbReference type="RefSeq" id="WP_233053077.1">
    <property type="nucleotide sequence ID" value="NZ_JAIMJA010000011.1"/>
</dbReference>
<dbReference type="InterPro" id="IPR043149">
    <property type="entry name" value="TagF_N"/>
</dbReference>
<protein>
    <submittedName>
        <fullName evidence="7">CDP-glycerol glycerophosphotransferase family protein</fullName>
    </submittedName>
</protein>
<gene>
    <name evidence="7" type="ORF">K6Y31_12125</name>
</gene>
<evidence type="ECO:0000256" key="5">
    <source>
        <dbReference type="ARBA" id="ARBA00022944"/>
    </source>
</evidence>
<reference evidence="7 8" key="1">
    <citation type="journal article" date="2022" name="Environ. Microbiol. Rep.">
        <title>Eco-phylogenetic analyses reveal divergent evolution of vitamin B12 metabolism in the marine bacterial family 'Psychromonadaceae'.</title>
        <authorList>
            <person name="Jin X."/>
            <person name="Yang Y."/>
            <person name="Cao H."/>
            <person name="Gao B."/>
            <person name="Zhao Z."/>
        </authorList>
    </citation>
    <scope>NUCLEOTIDE SEQUENCE [LARGE SCALE GENOMIC DNA]</scope>
    <source>
        <strain evidence="7 8">MKS20</strain>
    </source>
</reference>
<evidence type="ECO:0000256" key="4">
    <source>
        <dbReference type="ARBA" id="ARBA00022679"/>
    </source>
</evidence>
<dbReference type="InterPro" id="IPR043148">
    <property type="entry name" value="TagF_C"/>
</dbReference>
<dbReference type="PANTHER" id="PTHR37316">
    <property type="entry name" value="TEICHOIC ACID GLYCEROL-PHOSPHATE PRIMASE"/>
    <property type="match status" value="1"/>
</dbReference>
<accession>A0ABS8W980</accession>
<comment type="similarity">
    <text evidence="2">Belongs to the CDP-glycerol glycerophosphotransferase family.</text>
</comment>
<evidence type="ECO:0000256" key="3">
    <source>
        <dbReference type="ARBA" id="ARBA00022475"/>
    </source>
</evidence>
<proteinExistence type="inferred from homology"/>
<evidence type="ECO:0000256" key="2">
    <source>
        <dbReference type="ARBA" id="ARBA00010488"/>
    </source>
</evidence>
<evidence type="ECO:0000313" key="8">
    <source>
        <dbReference type="Proteomes" id="UP001201273"/>
    </source>
</evidence>
<keyword evidence="5" id="KW-0777">Teichoic acid biosynthesis</keyword>
<organism evidence="7 8">
    <name type="scientific">Motilimonas cestriensis</name>
    <dbReference type="NCBI Taxonomy" id="2742685"/>
    <lineage>
        <taxon>Bacteria</taxon>
        <taxon>Pseudomonadati</taxon>
        <taxon>Pseudomonadota</taxon>
        <taxon>Gammaproteobacteria</taxon>
        <taxon>Alteromonadales</taxon>
        <taxon>Alteromonadales genera incertae sedis</taxon>
        <taxon>Motilimonas</taxon>
    </lineage>
</organism>
<keyword evidence="4" id="KW-0808">Transferase</keyword>